<proteinExistence type="inferred from homology"/>
<keyword evidence="5" id="KW-0560">Oxidoreductase</keyword>
<dbReference type="Pfam" id="PF00107">
    <property type="entry name" value="ADH_zinc_N"/>
    <property type="match status" value="1"/>
</dbReference>
<dbReference type="PANTHER" id="PTHR42940">
    <property type="entry name" value="ALCOHOL DEHYDROGENASE 1-RELATED"/>
    <property type="match status" value="1"/>
</dbReference>
<evidence type="ECO:0000256" key="1">
    <source>
        <dbReference type="ARBA" id="ARBA00001947"/>
    </source>
</evidence>
<dbReference type="InterPro" id="IPR036291">
    <property type="entry name" value="NAD(P)-bd_dom_sf"/>
</dbReference>
<dbReference type="Gene3D" id="3.40.50.720">
    <property type="entry name" value="NAD(P)-binding Rossmann-like Domain"/>
    <property type="match status" value="1"/>
</dbReference>
<gene>
    <name evidence="7" type="ORF">CLIB1423_09S01948</name>
</gene>
<dbReference type="Gene3D" id="3.90.180.10">
    <property type="entry name" value="Medium-chain alcohol dehydrogenases, catalytic domain"/>
    <property type="match status" value="1"/>
</dbReference>
<evidence type="ECO:0000313" key="8">
    <source>
        <dbReference type="Proteomes" id="UP000837801"/>
    </source>
</evidence>
<evidence type="ECO:0000256" key="2">
    <source>
        <dbReference type="ARBA" id="ARBA00008072"/>
    </source>
</evidence>
<keyword evidence="3" id="KW-0479">Metal-binding</keyword>
<dbReference type="Pfam" id="PF08240">
    <property type="entry name" value="ADH_N"/>
    <property type="match status" value="1"/>
</dbReference>
<dbReference type="InterPro" id="IPR013154">
    <property type="entry name" value="ADH-like_N"/>
</dbReference>
<evidence type="ECO:0000259" key="6">
    <source>
        <dbReference type="SMART" id="SM00829"/>
    </source>
</evidence>
<dbReference type="SUPFAM" id="SSF51735">
    <property type="entry name" value="NAD(P)-binding Rossmann-fold domains"/>
    <property type="match status" value="1"/>
</dbReference>
<evidence type="ECO:0000256" key="4">
    <source>
        <dbReference type="ARBA" id="ARBA00022833"/>
    </source>
</evidence>
<dbReference type="InterPro" id="IPR020843">
    <property type="entry name" value="ER"/>
</dbReference>
<keyword evidence="4" id="KW-0862">Zinc</keyword>
<dbReference type="OrthoDB" id="1879366at2759"/>
<accession>A0A9P0VXY6</accession>
<reference evidence="7" key="1">
    <citation type="submission" date="2022-03" db="EMBL/GenBank/DDBJ databases">
        <authorList>
            <person name="Legras J.-L."/>
            <person name="Devillers H."/>
            <person name="Grondin C."/>
        </authorList>
    </citation>
    <scope>NUCLEOTIDE SEQUENCE</scope>
    <source>
        <strain evidence="7">CLIB 1423</strain>
    </source>
</reference>
<dbReference type="CDD" id="cd08254">
    <property type="entry name" value="hydroxyacyl_CoA_DH"/>
    <property type="match status" value="1"/>
</dbReference>
<dbReference type="SUPFAM" id="SSF50129">
    <property type="entry name" value="GroES-like"/>
    <property type="match status" value="1"/>
</dbReference>
<name>A0A9P0VXY6_9ASCO</name>
<organism evidence="7 8">
    <name type="scientific">[Candida] railenensis</name>
    <dbReference type="NCBI Taxonomy" id="45579"/>
    <lineage>
        <taxon>Eukaryota</taxon>
        <taxon>Fungi</taxon>
        <taxon>Dikarya</taxon>
        <taxon>Ascomycota</taxon>
        <taxon>Saccharomycotina</taxon>
        <taxon>Pichiomycetes</taxon>
        <taxon>Debaryomycetaceae</taxon>
        <taxon>Kurtzmaniella</taxon>
    </lineage>
</organism>
<dbReference type="GO" id="GO:0016491">
    <property type="term" value="F:oxidoreductase activity"/>
    <property type="evidence" value="ECO:0007669"/>
    <property type="project" value="UniProtKB-KW"/>
</dbReference>
<dbReference type="InterPro" id="IPR013149">
    <property type="entry name" value="ADH-like_C"/>
</dbReference>
<comment type="cofactor">
    <cofactor evidence="1">
        <name>Zn(2+)</name>
        <dbReference type="ChEBI" id="CHEBI:29105"/>
    </cofactor>
</comment>
<protein>
    <submittedName>
        <fullName evidence="7">Alcohol dehydrogenase 1</fullName>
    </submittedName>
</protein>
<comment type="caution">
    <text evidence="7">The sequence shown here is derived from an EMBL/GenBank/DDBJ whole genome shotgun (WGS) entry which is preliminary data.</text>
</comment>
<dbReference type="GO" id="GO:0046872">
    <property type="term" value="F:metal ion binding"/>
    <property type="evidence" value="ECO:0007669"/>
    <property type="project" value="UniProtKB-KW"/>
</dbReference>
<evidence type="ECO:0000313" key="7">
    <source>
        <dbReference type="EMBL" id="CAH2353062.1"/>
    </source>
</evidence>
<dbReference type="PANTHER" id="PTHR42940:SF8">
    <property type="entry name" value="VACUOLAR PROTEIN SORTING-ASSOCIATED PROTEIN 11"/>
    <property type="match status" value="1"/>
</dbReference>
<comment type="similarity">
    <text evidence="2">Belongs to the zinc-containing alcohol dehydrogenase family.</text>
</comment>
<evidence type="ECO:0000256" key="3">
    <source>
        <dbReference type="ARBA" id="ARBA00022723"/>
    </source>
</evidence>
<dbReference type="EMBL" id="CAKXYY010000009">
    <property type="protein sequence ID" value="CAH2353062.1"/>
    <property type="molecule type" value="Genomic_DNA"/>
</dbReference>
<feature type="domain" description="Enoyl reductase (ER)" evidence="6">
    <location>
        <begin position="20"/>
        <end position="342"/>
    </location>
</feature>
<sequence length="347" mass="38054">MSQPTHQTGFGFARGEKKIHRYDNLVVKQPKPMQVLLKVEAAGLCSSDLHMLWGQDKRIPDKFIMGHEIAGQIVSVGSALVNHPLYKVGGRFAVTIADSCGSCKGCRSGNDNMCSGKMGSAYGLSQDGGFQQYLIVSNLRTLLPIPKKVSYVEAAVASDAVLTPYAAIQKAKPFLNPGDRVLLFGLGGLGANALQILKSYGLYVVACDLKPEAKELAQKFGADEFYNDINTSKHRPETFQACFDFVGFQPTFDGCQKYVSEKGVIVIVGLGRARLQMKNYELARREVKVFFSFGGTSQQQIECMQWVAEGKVKPVANIVPIKELPAYFDKLEKGQIQGRIVFDPAKL</sequence>
<keyword evidence="8" id="KW-1185">Reference proteome</keyword>
<dbReference type="InterPro" id="IPR011032">
    <property type="entry name" value="GroES-like_sf"/>
</dbReference>
<dbReference type="Proteomes" id="UP000837801">
    <property type="component" value="Unassembled WGS sequence"/>
</dbReference>
<dbReference type="SMART" id="SM00829">
    <property type="entry name" value="PKS_ER"/>
    <property type="match status" value="1"/>
</dbReference>
<dbReference type="AlphaFoldDB" id="A0A9P0VXY6"/>
<evidence type="ECO:0000256" key="5">
    <source>
        <dbReference type="ARBA" id="ARBA00023002"/>
    </source>
</evidence>